<proteinExistence type="inferred from homology"/>
<organism evidence="7 8">
    <name type="scientific">Pectobacterium cacticida</name>
    <dbReference type="NCBI Taxonomy" id="69221"/>
    <lineage>
        <taxon>Bacteria</taxon>
        <taxon>Pseudomonadati</taxon>
        <taxon>Pseudomonadota</taxon>
        <taxon>Gammaproteobacteria</taxon>
        <taxon>Enterobacterales</taxon>
        <taxon>Pectobacteriaceae</taxon>
        <taxon>Pectobacterium</taxon>
    </lineage>
</organism>
<keyword evidence="4" id="KW-0862">Zinc</keyword>
<dbReference type="InterPro" id="IPR051013">
    <property type="entry name" value="MBL_superfamily_lactonases"/>
</dbReference>
<evidence type="ECO:0000256" key="1">
    <source>
        <dbReference type="ARBA" id="ARBA00007749"/>
    </source>
</evidence>
<dbReference type="SMART" id="SM00849">
    <property type="entry name" value="Lactamase_B"/>
    <property type="match status" value="1"/>
</dbReference>
<dbReference type="Gene3D" id="3.60.15.10">
    <property type="entry name" value="Ribonuclease Z/Hydroxyacylglutathione hydrolase-like"/>
    <property type="match status" value="1"/>
</dbReference>
<feature type="signal peptide" evidence="5">
    <location>
        <begin position="1"/>
        <end position="23"/>
    </location>
</feature>
<protein>
    <submittedName>
        <fullName evidence="7">MBL fold metallo-hydrolase</fullName>
    </submittedName>
</protein>
<sequence length="328" mass="35863">MKLLQPLTLLLASCAFVPTLSQAQDIAQVKTQPGYYRMMLGQFEITALSDGTNIMPMDKLLQRTPPERITELLAEKALKPQVETSINAYLVNTGKHLILIDTGNGKQSNPTVGKVLPNLIAAGYKPQQVDTILMTHLHGDHFGGLVQDSKLNYPNATVYVSQPETDFWLSPDNLKSAPENGKAAFQRVQTLFDTIKKEHKLKTFPAQQTILLPGVTAIPSPGHTPGHTSFMIENEGQKLLVWGDIIHAEAVQMSLPATTISFDTNMDQATASRNQALADAAEQGYWIAGAHLPFPGIGHVGTRLERNGTTDGYRWLPANYSLAGLKTK</sequence>
<accession>A0ABZ2GFQ5</accession>
<feature type="chain" id="PRO_5046135138" evidence="5">
    <location>
        <begin position="24"/>
        <end position="328"/>
    </location>
</feature>
<dbReference type="RefSeq" id="WP_264496366.1">
    <property type="nucleotide sequence ID" value="NZ_CP109947.1"/>
</dbReference>
<evidence type="ECO:0000313" key="8">
    <source>
        <dbReference type="Proteomes" id="UP001379444"/>
    </source>
</evidence>
<dbReference type="InterPro" id="IPR036866">
    <property type="entry name" value="RibonucZ/Hydroxyglut_hydro"/>
</dbReference>
<dbReference type="Pfam" id="PF00753">
    <property type="entry name" value="Lactamase_B"/>
    <property type="match status" value="1"/>
</dbReference>
<feature type="domain" description="Metallo-beta-lactamase" evidence="6">
    <location>
        <begin position="85"/>
        <end position="291"/>
    </location>
</feature>
<dbReference type="SUPFAM" id="SSF56281">
    <property type="entry name" value="Metallo-hydrolase/oxidoreductase"/>
    <property type="match status" value="1"/>
</dbReference>
<keyword evidence="8" id="KW-1185">Reference proteome</keyword>
<dbReference type="CDD" id="cd07720">
    <property type="entry name" value="OPHC2-like_MBL-fold"/>
    <property type="match status" value="1"/>
</dbReference>
<keyword evidence="5" id="KW-0732">Signal</keyword>
<evidence type="ECO:0000313" key="7">
    <source>
        <dbReference type="EMBL" id="WWO39650.1"/>
    </source>
</evidence>
<gene>
    <name evidence="7" type="ORF">QNA12_06530</name>
</gene>
<evidence type="ECO:0000256" key="2">
    <source>
        <dbReference type="ARBA" id="ARBA00022723"/>
    </source>
</evidence>
<dbReference type="Proteomes" id="UP001379444">
    <property type="component" value="Chromosome"/>
</dbReference>
<evidence type="ECO:0000259" key="6">
    <source>
        <dbReference type="SMART" id="SM00849"/>
    </source>
</evidence>
<dbReference type="InterPro" id="IPR001279">
    <property type="entry name" value="Metallo-B-lactamas"/>
</dbReference>
<name>A0ABZ2GFQ5_9GAMM</name>
<evidence type="ECO:0000256" key="5">
    <source>
        <dbReference type="SAM" id="SignalP"/>
    </source>
</evidence>
<keyword evidence="2" id="KW-0479">Metal-binding</keyword>
<evidence type="ECO:0000256" key="4">
    <source>
        <dbReference type="ARBA" id="ARBA00022833"/>
    </source>
</evidence>
<dbReference type="EMBL" id="CP125967">
    <property type="protein sequence ID" value="WWO39650.1"/>
    <property type="molecule type" value="Genomic_DNA"/>
</dbReference>
<evidence type="ECO:0000256" key="3">
    <source>
        <dbReference type="ARBA" id="ARBA00022801"/>
    </source>
</evidence>
<reference evidence="7 8" key="1">
    <citation type="journal article" date="2024" name="Front. Plant Sci.">
        <title>Comprehensive phenomic and genomic studies of the species, Pectobacterium cacticida and proposal for reclassification as Alcorniella cacticida comb. nov.</title>
        <authorList>
            <person name="Jonca J."/>
            <person name="Pirhonen M."/>
            <person name="Waleron M.M."/>
            <person name="Gawor J."/>
            <person name="Mrozik A."/>
            <person name="Smoktunowicz M."/>
            <person name="Waleron K."/>
            <person name="Waleron M."/>
        </authorList>
    </citation>
    <scope>NUCLEOTIDE SEQUENCE [LARGE SCALE GENOMIC DNA]</scope>
    <source>
        <strain evidence="7 8">DPMP6</strain>
    </source>
</reference>
<dbReference type="PANTHER" id="PTHR42978">
    <property type="entry name" value="QUORUM-QUENCHING LACTONASE YTNP-RELATED-RELATED"/>
    <property type="match status" value="1"/>
</dbReference>
<dbReference type="PANTHER" id="PTHR42978:SF6">
    <property type="entry name" value="QUORUM-QUENCHING LACTONASE YTNP-RELATED"/>
    <property type="match status" value="1"/>
</dbReference>
<comment type="similarity">
    <text evidence="1">Belongs to the metallo-beta-lactamase superfamily.</text>
</comment>
<keyword evidence="3" id="KW-0378">Hydrolase</keyword>